<feature type="chain" id="PRO_5043825851" evidence="2">
    <location>
        <begin position="26"/>
        <end position="200"/>
    </location>
</feature>
<accession>A0A2Z4FJ57</accession>
<gene>
    <name evidence="3" type="ORF">DN745_05785</name>
</gene>
<dbReference type="KEGG" id="bsed:DN745_05785"/>
<dbReference type="PROSITE" id="PS51257">
    <property type="entry name" value="PROKAR_LIPOPROTEIN"/>
    <property type="match status" value="1"/>
</dbReference>
<dbReference type="AlphaFoldDB" id="A0A2Z4FJ57"/>
<dbReference type="Proteomes" id="UP000249799">
    <property type="component" value="Chromosome"/>
</dbReference>
<protein>
    <submittedName>
        <fullName evidence="3">Uncharacterized protein</fullName>
    </submittedName>
</protein>
<evidence type="ECO:0000256" key="1">
    <source>
        <dbReference type="SAM" id="MobiDB-lite"/>
    </source>
</evidence>
<evidence type="ECO:0000256" key="2">
    <source>
        <dbReference type="SAM" id="SignalP"/>
    </source>
</evidence>
<keyword evidence="2" id="KW-0732">Signal</keyword>
<keyword evidence="4" id="KW-1185">Reference proteome</keyword>
<dbReference type="EMBL" id="CP030032">
    <property type="protein sequence ID" value="AWV88875.1"/>
    <property type="molecule type" value="Genomic_DNA"/>
</dbReference>
<feature type="region of interest" description="Disordered" evidence="1">
    <location>
        <begin position="35"/>
        <end position="67"/>
    </location>
</feature>
<reference evidence="3 4" key="1">
    <citation type="submission" date="2018-06" db="EMBL/GenBank/DDBJ databases">
        <title>Lujinxingia sediminis gen. nov. sp. nov., a new facultative anaerobic member of the class Deltaproteobacteria, and proposal of Lujinxingaceae fam. nov.</title>
        <authorList>
            <person name="Guo L.-Y."/>
            <person name="Li C.-M."/>
            <person name="Wang S."/>
            <person name="Du Z.-J."/>
        </authorList>
    </citation>
    <scope>NUCLEOTIDE SEQUENCE [LARGE SCALE GENOMIC DNA]</scope>
    <source>
        <strain evidence="3 4">FA350</strain>
    </source>
</reference>
<feature type="signal peptide" evidence="2">
    <location>
        <begin position="1"/>
        <end position="25"/>
    </location>
</feature>
<proteinExistence type="predicted"/>
<evidence type="ECO:0000313" key="3">
    <source>
        <dbReference type="EMBL" id="AWV88875.1"/>
    </source>
</evidence>
<sequence>MRYKNIKKYTLLLTVLTLLSGCILGEDAPQARNDANAAMDARADSNNASPTDASSTTPDTDASDAIQDGVDTTADAGRVTCSDVSDCEPHATEGQRFTCLTSTNTCAFSCKDNYKACDPAQPDKCFALNTVTHCGDCATSCPEDNSNRIPACEENTPNENNTTTPTYRCAYNECQPGYERADTDAGDSADADCVPSEDPG</sequence>
<name>A0A2Z4FJ57_9DELT</name>
<dbReference type="RefSeq" id="WP_111332927.1">
    <property type="nucleotide sequence ID" value="NZ_CP030032.1"/>
</dbReference>
<organism evidence="3 4">
    <name type="scientific">Bradymonas sediminis</name>
    <dbReference type="NCBI Taxonomy" id="1548548"/>
    <lineage>
        <taxon>Bacteria</taxon>
        <taxon>Deltaproteobacteria</taxon>
        <taxon>Bradymonadales</taxon>
        <taxon>Bradymonadaceae</taxon>
        <taxon>Bradymonas</taxon>
    </lineage>
</organism>
<evidence type="ECO:0000313" key="4">
    <source>
        <dbReference type="Proteomes" id="UP000249799"/>
    </source>
</evidence>
<feature type="compositionally biased region" description="Low complexity" evidence="1">
    <location>
        <begin position="35"/>
        <end position="65"/>
    </location>
</feature>
<feature type="region of interest" description="Disordered" evidence="1">
    <location>
        <begin position="180"/>
        <end position="200"/>
    </location>
</feature>